<accession>A0A7W8XAP3</accession>
<evidence type="ECO:0000313" key="2">
    <source>
        <dbReference type="Proteomes" id="UP000585507"/>
    </source>
</evidence>
<dbReference type="Proteomes" id="UP000585507">
    <property type="component" value="Unassembled WGS sequence"/>
</dbReference>
<proteinExistence type="predicted"/>
<comment type="caution">
    <text evidence="1">The sequence shown here is derived from an EMBL/GenBank/DDBJ whole genome shotgun (WGS) entry which is preliminary data.</text>
</comment>
<dbReference type="AlphaFoldDB" id="A0A7W8XAP3"/>
<reference evidence="1 2" key="1">
    <citation type="submission" date="2020-08" db="EMBL/GenBank/DDBJ databases">
        <title>Genomic Encyclopedia of Type Strains, Phase IV (KMG-V): Genome sequencing to study the core and pangenomes of soil and plant-associated prokaryotes.</title>
        <authorList>
            <person name="Whitman W."/>
        </authorList>
    </citation>
    <scope>NUCLEOTIDE SEQUENCE [LARGE SCALE GENOMIC DNA]</scope>
    <source>
        <strain evidence="1 2">SEMIA 4084</strain>
    </source>
</reference>
<organism evidence="1 2">
    <name type="scientific">Rhizobium giardinii</name>
    <dbReference type="NCBI Taxonomy" id="56731"/>
    <lineage>
        <taxon>Bacteria</taxon>
        <taxon>Pseudomonadati</taxon>
        <taxon>Pseudomonadota</taxon>
        <taxon>Alphaproteobacteria</taxon>
        <taxon>Hyphomicrobiales</taxon>
        <taxon>Rhizobiaceae</taxon>
        <taxon>Rhizobium/Agrobacterium group</taxon>
        <taxon>Rhizobium</taxon>
    </lineage>
</organism>
<name>A0A7W8XAP3_9HYPH</name>
<keyword evidence="2" id="KW-1185">Reference proteome</keyword>
<evidence type="ECO:0000313" key="1">
    <source>
        <dbReference type="EMBL" id="MBB5538459.1"/>
    </source>
</evidence>
<gene>
    <name evidence="1" type="ORF">GGD55_005189</name>
</gene>
<protein>
    <submittedName>
        <fullName evidence="1">Uncharacterized protein</fullName>
    </submittedName>
</protein>
<dbReference type="EMBL" id="JACHBK010000013">
    <property type="protein sequence ID" value="MBB5538459.1"/>
    <property type="molecule type" value="Genomic_DNA"/>
</dbReference>
<sequence>MTLSHTTVNRLPLEEQVKMVCAFVAANPK</sequence>